<name>A0AAD7I186_9AGAR</name>
<dbReference type="EMBL" id="JARKIB010000151">
    <property type="protein sequence ID" value="KAJ7731622.1"/>
    <property type="molecule type" value="Genomic_DNA"/>
</dbReference>
<comment type="caution">
    <text evidence="1">The sequence shown here is derived from an EMBL/GenBank/DDBJ whole genome shotgun (WGS) entry which is preliminary data.</text>
</comment>
<dbReference type="AlphaFoldDB" id="A0AAD7I186"/>
<dbReference type="PANTHER" id="PTHR40788">
    <property type="entry name" value="CLR5 DOMAIN-CONTAINING PROTEIN-RELATED"/>
    <property type="match status" value="1"/>
</dbReference>
<accession>A0AAD7I186</accession>
<sequence>MSSIHLKRAKVWQTSEFNAEWIQNGVEYCTNNPEGRRDLQMTLLSDLGPQGAQFAMRAIAGPLRRHVSGKPPKEGVWWQQVAFDLGINDHALRFYTDLVNAKDLAAPPRLLPAIKRKRGEDSISWLSRRHEAHIHGHKVPEMDWVTARAMAISQFDSVRDTWEAWHTSPHTFFDEIVLRGKTIILSPQILEKPDKDFVRLHKLDDAFRGRVYSLTVGLSRNPSSLVTNRYQLAHMVWLHASELLEDLFNMGLTTSAQIEREYKKDRRLMLRLIACFTKMEGLALHLWSNMHQVVSASPNIAPCLIRVRVSQLSPQILPPLAGPRNACLASFGRARTADWTFEVISELAVGNTYFPSSHRMPWLRFRVVYEFLMQMELSTFGKGLLACVSTLEATDVDLWDVMCPFKLPKTFRPTGHLSIWGPAYTAMVAVRDTWRDIAWRLNMQGTQGPDGLLARIERKDYLAPVDFDEMWESMDLELWDGAAERGLEGRHREVARHFGLYDTADVTRPTSTGRLLREHFAIRRLVQEHLHRTHEVKAQEQARREAAATTPVEIASSPTVAQSGHAYLTATGVVRKEKAKTRKNATVEIVPVAIVPAAIETVDENEVENMPEVLPSHYKLGKKVFHRLLDDDDEPSDDSAPSVTKGQIRWDAFEKAMKRIGFGVCQTAGSSVRFDPPARTARPITFHRPHPDPLLTPNMIKWIGARLKRNYGWTVSSFSQGGEVE</sequence>
<gene>
    <name evidence="1" type="ORF">B0H16DRAFT_1696639</name>
</gene>
<evidence type="ECO:0000313" key="2">
    <source>
        <dbReference type="Proteomes" id="UP001215598"/>
    </source>
</evidence>
<dbReference type="Proteomes" id="UP001215598">
    <property type="component" value="Unassembled WGS sequence"/>
</dbReference>
<reference evidence="1" key="1">
    <citation type="submission" date="2023-03" db="EMBL/GenBank/DDBJ databases">
        <title>Massive genome expansion in bonnet fungi (Mycena s.s.) driven by repeated elements and novel gene families across ecological guilds.</title>
        <authorList>
            <consortium name="Lawrence Berkeley National Laboratory"/>
            <person name="Harder C.B."/>
            <person name="Miyauchi S."/>
            <person name="Viragh M."/>
            <person name="Kuo A."/>
            <person name="Thoen E."/>
            <person name="Andreopoulos B."/>
            <person name="Lu D."/>
            <person name="Skrede I."/>
            <person name="Drula E."/>
            <person name="Henrissat B."/>
            <person name="Morin E."/>
            <person name="Kohler A."/>
            <person name="Barry K."/>
            <person name="LaButti K."/>
            <person name="Morin E."/>
            <person name="Salamov A."/>
            <person name="Lipzen A."/>
            <person name="Mereny Z."/>
            <person name="Hegedus B."/>
            <person name="Baldrian P."/>
            <person name="Stursova M."/>
            <person name="Weitz H."/>
            <person name="Taylor A."/>
            <person name="Grigoriev I.V."/>
            <person name="Nagy L.G."/>
            <person name="Martin F."/>
            <person name="Kauserud H."/>
        </authorList>
    </citation>
    <scope>NUCLEOTIDE SEQUENCE</scope>
    <source>
        <strain evidence="1">CBHHK182m</strain>
    </source>
</reference>
<evidence type="ECO:0000313" key="1">
    <source>
        <dbReference type="EMBL" id="KAJ7731622.1"/>
    </source>
</evidence>
<organism evidence="1 2">
    <name type="scientific">Mycena metata</name>
    <dbReference type="NCBI Taxonomy" id="1033252"/>
    <lineage>
        <taxon>Eukaryota</taxon>
        <taxon>Fungi</taxon>
        <taxon>Dikarya</taxon>
        <taxon>Basidiomycota</taxon>
        <taxon>Agaricomycotina</taxon>
        <taxon>Agaricomycetes</taxon>
        <taxon>Agaricomycetidae</taxon>
        <taxon>Agaricales</taxon>
        <taxon>Marasmiineae</taxon>
        <taxon>Mycenaceae</taxon>
        <taxon>Mycena</taxon>
    </lineage>
</organism>
<keyword evidence="2" id="KW-1185">Reference proteome</keyword>
<protein>
    <submittedName>
        <fullName evidence="1">Uncharacterized protein</fullName>
    </submittedName>
</protein>
<dbReference type="PANTHER" id="PTHR40788:SF1">
    <property type="entry name" value="IPA PROTEIN"/>
    <property type="match status" value="1"/>
</dbReference>
<proteinExistence type="predicted"/>